<keyword evidence="10" id="KW-1185">Reference proteome</keyword>
<feature type="transmembrane region" description="Helical" evidence="6">
    <location>
        <begin position="395"/>
        <end position="418"/>
    </location>
</feature>
<dbReference type="Gene3D" id="1.10.3720.10">
    <property type="entry name" value="MetI-like"/>
    <property type="match status" value="1"/>
</dbReference>
<comment type="similarity">
    <text evidence="6">Belongs to the binding-protein-dependent transport system permease family.</text>
</comment>
<accession>A0A5N7MI03</accession>
<protein>
    <submittedName>
        <fullName evidence="9">ABC transporter permease</fullName>
    </submittedName>
</protein>
<evidence type="ECO:0000256" key="1">
    <source>
        <dbReference type="ARBA" id="ARBA00004651"/>
    </source>
</evidence>
<dbReference type="AlphaFoldDB" id="A0A5N7MI03"/>
<evidence type="ECO:0000256" key="2">
    <source>
        <dbReference type="ARBA" id="ARBA00022448"/>
    </source>
</evidence>
<feature type="transmembrane region" description="Helical" evidence="6">
    <location>
        <begin position="117"/>
        <end position="140"/>
    </location>
</feature>
<reference evidence="9 10" key="1">
    <citation type="journal article" date="2019" name="Syst. Appl. Microbiol.">
        <title>Microvirga tunisiensis sp. nov., a root nodule symbiotic bacterium isolated from Lupinus micranthus and L. luteus grown in Northern Tunisia.</title>
        <authorList>
            <person name="Msaddak A."/>
            <person name="Rejili M."/>
            <person name="Duran D."/>
            <person name="Mars M."/>
            <person name="Palacios J.M."/>
            <person name="Ruiz-Argueso T."/>
            <person name="Rey L."/>
            <person name="Imperial J."/>
        </authorList>
    </citation>
    <scope>NUCLEOTIDE SEQUENCE [LARGE SCALE GENOMIC DNA]</scope>
    <source>
        <strain evidence="9 10">Lmie10</strain>
    </source>
</reference>
<comment type="subcellular location">
    <subcellularLocation>
        <location evidence="1 6">Cell membrane</location>
        <topology evidence="1 6">Multi-pass membrane protein</topology>
    </subcellularLocation>
</comment>
<feature type="transmembrane region" description="Helical" evidence="6">
    <location>
        <begin position="152"/>
        <end position="170"/>
    </location>
</feature>
<feature type="domain" description="ABC transmembrane type-1" evidence="8">
    <location>
        <begin position="219"/>
        <end position="414"/>
    </location>
</feature>
<feature type="transmembrane region" description="Helical" evidence="6">
    <location>
        <begin position="257"/>
        <end position="280"/>
    </location>
</feature>
<feature type="transmembrane region" description="Helical" evidence="6">
    <location>
        <begin position="286"/>
        <end position="310"/>
    </location>
</feature>
<evidence type="ECO:0000256" key="3">
    <source>
        <dbReference type="ARBA" id="ARBA00022692"/>
    </source>
</evidence>
<dbReference type="GO" id="GO:0055085">
    <property type="term" value="P:transmembrane transport"/>
    <property type="evidence" value="ECO:0007669"/>
    <property type="project" value="InterPro"/>
</dbReference>
<keyword evidence="5 6" id="KW-0472">Membrane</keyword>
<dbReference type="CDD" id="cd06261">
    <property type="entry name" value="TM_PBP2"/>
    <property type="match status" value="1"/>
</dbReference>
<dbReference type="Pfam" id="PF00528">
    <property type="entry name" value="BPD_transp_1"/>
    <property type="match status" value="1"/>
</dbReference>
<keyword evidence="2 6" id="KW-0813">Transport</keyword>
<dbReference type="EMBL" id="VOSK01000058">
    <property type="protein sequence ID" value="MPR26702.1"/>
    <property type="molecule type" value="Genomic_DNA"/>
</dbReference>
<name>A0A5N7MI03_9HYPH</name>
<dbReference type="InterPro" id="IPR000515">
    <property type="entry name" value="MetI-like"/>
</dbReference>
<evidence type="ECO:0000256" key="4">
    <source>
        <dbReference type="ARBA" id="ARBA00022989"/>
    </source>
</evidence>
<dbReference type="InterPro" id="IPR051204">
    <property type="entry name" value="ABC_transp_perm/SBD"/>
</dbReference>
<evidence type="ECO:0000256" key="5">
    <source>
        <dbReference type="ARBA" id="ARBA00023136"/>
    </source>
</evidence>
<organism evidence="9 10">
    <name type="scientific">Microvirga tunisiensis</name>
    <dbReference type="NCBI Taxonomy" id="2108360"/>
    <lineage>
        <taxon>Bacteria</taxon>
        <taxon>Pseudomonadati</taxon>
        <taxon>Pseudomonadota</taxon>
        <taxon>Alphaproteobacteria</taxon>
        <taxon>Hyphomicrobiales</taxon>
        <taxon>Methylobacteriaceae</taxon>
        <taxon>Microvirga</taxon>
    </lineage>
</organism>
<feature type="transmembrane region" description="Helical" evidence="6">
    <location>
        <begin position="91"/>
        <end position="110"/>
    </location>
</feature>
<dbReference type="SUPFAM" id="SSF161098">
    <property type="entry name" value="MetI-like"/>
    <property type="match status" value="1"/>
</dbReference>
<feature type="transmembrane region" description="Helical" evidence="6">
    <location>
        <begin position="368"/>
        <end position="388"/>
    </location>
</feature>
<feature type="transmembrane region" description="Helical" evidence="6">
    <location>
        <begin position="342"/>
        <end position="362"/>
    </location>
</feature>
<feature type="compositionally biased region" description="Basic and acidic residues" evidence="7">
    <location>
        <begin position="1"/>
        <end position="13"/>
    </location>
</feature>
<feature type="transmembrane region" description="Helical" evidence="6">
    <location>
        <begin position="223"/>
        <end position="245"/>
    </location>
</feature>
<dbReference type="GO" id="GO:0005886">
    <property type="term" value="C:plasma membrane"/>
    <property type="evidence" value="ECO:0007669"/>
    <property type="project" value="UniProtKB-SubCell"/>
</dbReference>
<keyword evidence="3 6" id="KW-0812">Transmembrane</keyword>
<dbReference type="PROSITE" id="PS50928">
    <property type="entry name" value="ABC_TM1"/>
    <property type="match status" value="1"/>
</dbReference>
<proteinExistence type="inferred from homology"/>
<feature type="transmembrane region" description="Helical" evidence="6">
    <location>
        <begin position="177"/>
        <end position="199"/>
    </location>
</feature>
<evidence type="ECO:0000259" key="8">
    <source>
        <dbReference type="PROSITE" id="PS50928"/>
    </source>
</evidence>
<dbReference type="InterPro" id="IPR035906">
    <property type="entry name" value="MetI-like_sf"/>
</dbReference>
<dbReference type="Proteomes" id="UP000403266">
    <property type="component" value="Unassembled WGS sequence"/>
</dbReference>
<evidence type="ECO:0000313" key="10">
    <source>
        <dbReference type="Proteomes" id="UP000403266"/>
    </source>
</evidence>
<dbReference type="PANTHER" id="PTHR30177">
    <property type="entry name" value="GLYCINE BETAINE/L-PROLINE TRANSPORT SYSTEM PERMEASE PROTEIN PROW"/>
    <property type="match status" value="1"/>
</dbReference>
<gene>
    <name evidence="9" type="ORF">FS320_16125</name>
</gene>
<keyword evidence="4 6" id="KW-1133">Transmembrane helix</keyword>
<evidence type="ECO:0000256" key="7">
    <source>
        <dbReference type="SAM" id="MobiDB-lite"/>
    </source>
</evidence>
<sequence>MTRQDEGEIDGTHTQDAGGAIKTGSFVNTISSRTTAPGMPSLRPSLSLDRLGSVIAVLIGVALFASPFVIYRANRIAAGEGRMLVDALPPSGAIGVMIVTLGVALCAALLRAPLLRLAAASIGLCVIFPAVGWSAGFVTPAGNTFARVSPSLGFWLLTLSFALLAADALTRLRLGPWARLAAIAVAAGAIALLLSSGAWDNLSLLKEYANRQDTFWREARQHLWLAFGSMVAACLVGLPLGILAHRIRRLRTAILQVLNIVQTIPSIALFGILIAPLGFLATHVPLAAALGIRGIGAAPAFIALFLYSLLPVVANTVTGLNQVPATVTDAARGMGLSARQRLWQVELPLAIPVILAGIRIVLVQNLGLATVAALIGGGGFGTFVFQGIGQTAIDLVLLGAIPTVVLSFAAAIILDAIIDLTRRGSHDRD</sequence>
<dbReference type="FunFam" id="1.10.3720.10:FF:000001">
    <property type="entry name" value="Glycine betaine ABC transporter, permease"/>
    <property type="match status" value="1"/>
</dbReference>
<comment type="caution">
    <text evidence="9">The sequence shown here is derived from an EMBL/GenBank/DDBJ whole genome shotgun (WGS) entry which is preliminary data.</text>
</comment>
<evidence type="ECO:0000313" key="9">
    <source>
        <dbReference type="EMBL" id="MPR26702.1"/>
    </source>
</evidence>
<dbReference type="OrthoDB" id="9801163at2"/>
<dbReference type="GO" id="GO:0031460">
    <property type="term" value="P:glycine betaine transport"/>
    <property type="evidence" value="ECO:0007669"/>
    <property type="project" value="UniProtKB-ARBA"/>
</dbReference>
<evidence type="ECO:0000256" key="6">
    <source>
        <dbReference type="RuleBase" id="RU363032"/>
    </source>
</evidence>
<feature type="transmembrane region" description="Helical" evidence="6">
    <location>
        <begin position="51"/>
        <end position="71"/>
    </location>
</feature>
<feature type="region of interest" description="Disordered" evidence="7">
    <location>
        <begin position="1"/>
        <end position="20"/>
    </location>
</feature>
<dbReference type="PANTHER" id="PTHR30177:SF30">
    <property type="entry name" value="GLYCINE BETAINE UPTAKE SYSTEM PERMEASE PROTEIN YEHY"/>
    <property type="match status" value="1"/>
</dbReference>